<feature type="region of interest" description="Disordered" evidence="1">
    <location>
        <begin position="53"/>
        <end position="74"/>
    </location>
</feature>
<reference evidence="2 3" key="1">
    <citation type="submission" date="2020-02" db="EMBL/GenBank/DDBJ databases">
        <title>A chromosome-scale genome assembly of the black bullhead catfish (Ameiurus melas).</title>
        <authorList>
            <person name="Wen M."/>
            <person name="Zham M."/>
            <person name="Cabau C."/>
            <person name="Klopp C."/>
            <person name="Donnadieu C."/>
            <person name="Roques C."/>
            <person name="Bouchez O."/>
            <person name="Lampietro C."/>
            <person name="Jouanno E."/>
            <person name="Herpin A."/>
            <person name="Louis A."/>
            <person name="Berthelot C."/>
            <person name="Parey E."/>
            <person name="Roest-Crollius H."/>
            <person name="Braasch I."/>
            <person name="Postlethwait J."/>
            <person name="Robinson-Rechavi M."/>
            <person name="Echchiki A."/>
            <person name="Begum T."/>
            <person name="Montfort J."/>
            <person name="Schartl M."/>
            <person name="Bobe J."/>
            <person name="Guiguen Y."/>
        </authorList>
    </citation>
    <scope>NUCLEOTIDE SEQUENCE [LARGE SCALE GENOMIC DNA]</scope>
    <source>
        <strain evidence="2">M_S1</strain>
        <tissue evidence="2">Blood</tissue>
    </source>
</reference>
<gene>
    <name evidence="2" type="ORF">AMELA_G00063610</name>
</gene>
<accession>A0A7J6B288</accession>
<keyword evidence="3" id="KW-1185">Reference proteome</keyword>
<name>A0A7J6B288_AMEME</name>
<evidence type="ECO:0000313" key="3">
    <source>
        <dbReference type="Proteomes" id="UP000593565"/>
    </source>
</evidence>
<dbReference type="Proteomes" id="UP000593565">
    <property type="component" value="Unassembled WGS sequence"/>
</dbReference>
<proteinExistence type="predicted"/>
<comment type="caution">
    <text evidence="2">The sequence shown here is derived from an EMBL/GenBank/DDBJ whole genome shotgun (WGS) entry which is preliminary data.</text>
</comment>
<dbReference type="EMBL" id="JAAGNN010000005">
    <property type="protein sequence ID" value="KAF4089203.1"/>
    <property type="molecule type" value="Genomic_DNA"/>
</dbReference>
<evidence type="ECO:0000256" key="1">
    <source>
        <dbReference type="SAM" id="MobiDB-lite"/>
    </source>
</evidence>
<organism evidence="2 3">
    <name type="scientific">Ameiurus melas</name>
    <name type="common">Black bullhead</name>
    <name type="synonym">Silurus melas</name>
    <dbReference type="NCBI Taxonomy" id="219545"/>
    <lineage>
        <taxon>Eukaryota</taxon>
        <taxon>Metazoa</taxon>
        <taxon>Chordata</taxon>
        <taxon>Craniata</taxon>
        <taxon>Vertebrata</taxon>
        <taxon>Euteleostomi</taxon>
        <taxon>Actinopterygii</taxon>
        <taxon>Neopterygii</taxon>
        <taxon>Teleostei</taxon>
        <taxon>Ostariophysi</taxon>
        <taxon>Siluriformes</taxon>
        <taxon>Ictaluridae</taxon>
        <taxon>Ameiurus</taxon>
    </lineage>
</organism>
<sequence length="74" mass="7842">MPSGPSCVNAEYTKSLSLLLSHRVVISGIKISDCRRTNPNSVLQGEATTSITLAQTNTPASHLDVLTDDNGQES</sequence>
<evidence type="ECO:0000313" key="2">
    <source>
        <dbReference type="EMBL" id="KAF4089203.1"/>
    </source>
</evidence>
<dbReference type="AlphaFoldDB" id="A0A7J6B288"/>
<protein>
    <submittedName>
        <fullName evidence="2">Uncharacterized protein</fullName>
    </submittedName>
</protein>